<sequence length="314" mass="34979">MQYLQLGSTNLIVSKLCFGVLTIGPLQSNLSINEGSDILSYSMEKGINFFDTAKSYKTYPYIREAIKKTGIRPVITSKSYDYTYRGMQSSVEEALDEMQVDYIDVFMLHEQENSATLQGHKEAINYLIKARDKGIIKAIGISTHTVDGVLAGAFSKDIEVIHPLINRKGIGIIGGSAEQMIAAMSHAFDKGKGIYAMKALGGGNLISEAHSSFEFVKNLDCIHSMAVGMKSTEEIDLNIAWMENKRDLVLEKKVSSVKRNILIEDWCELCGECIRNCSYEALYLKNSKVEVDSIKCILCGYCAKYCENFCIKMV</sequence>
<feature type="domain" description="4Fe-4S ferredoxin-type" evidence="4">
    <location>
        <begin position="258"/>
        <end position="286"/>
    </location>
</feature>
<keyword evidence="6" id="KW-1185">Reference proteome</keyword>
<dbReference type="PROSITE" id="PS51379">
    <property type="entry name" value="4FE4S_FER_2"/>
    <property type="match status" value="2"/>
</dbReference>
<dbReference type="OrthoDB" id="9804790at2"/>
<dbReference type="EMBL" id="CP046457">
    <property type="protein sequence ID" value="QGT98904.1"/>
    <property type="molecule type" value="Genomic_DNA"/>
</dbReference>
<keyword evidence="2" id="KW-0408">Iron</keyword>
<evidence type="ECO:0000256" key="1">
    <source>
        <dbReference type="ARBA" id="ARBA00022723"/>
    </source>
</evidence>
<dbReference type="GO" id="GO:0016491">
    <property type="term" value="F:oxidoreductase activity"/>
    <property type="evidence" value="ECO:0007669"/>
    <property type="project" value="InterPro"/>
</dbReference>
<evidence type="ECO:0000256" key="3">
    <source>
        <dbReference type="ARBA" id="ARBA00023014"/>
    </source>
</evidence>
<evidence type="ECO:0000313" key="5">
    <source>
        <dbReference type="EMBL" id="QGT98904.1"/>
    </source>
</evidence>
<dbReference type="AlphaFoldDB" id="A0A6I6DBS7"/>
<reference evidence="6" key="1">
    <citation type="journal article" date="2019" name="Microbiology">
        <title>Complete Genome Sequence of an Uncultured Bacterium of the Candidate Phylum Bipolaricaulota.</title>
        <authorList>
            <person name="Kadnikov V.V."/>
            <person name="Mardanov A.V."/>
            <person name="Beletsky A.V."/>
            <person name="Frank Y.A."/>
            <person name="Karnachuk O.V."/>
            <person name="Ravin N.V."/>
        </authorList>
    </citation>
    <scope>NUCLEOTIDE SEQUENCE [LARGE SCALE GENOMIC DNA]</scope>
</reference>
<dbReference type="Gene3D" id="3.20.20.100">
    <property type="entry name" value="NADP-dependent oxidoreductase domain"/>
    <property type="match status" value="1"/>
</dbReference>
<dbReference type="InterPro" id="IPR053135">
    <property type="entry name" value="AKR2_Oxidoreductase"/>
</dbReference>
<dbReference type="RefSeq" id="WP_156202850.1">
    <property type="nucleotide sequence ID" value="NZ_CP046457.1"/>
</dbReference>
<organism evidence="5 6">
    <name type="scientific">Candidatus Syntrophocurvum alkaliphilum</name>
    <dbReference type="NCBI Taxonomy" id="2293317"/>
    <lineage>
        <taxon>Bacteria</taxon>
        <taxon>Bacillati</taxon>
        <taxon>Bacillota</taxon>
        <taxon>Clostridia</taxon>
        <taxon>Eubacteriales</taxon>
        <taxon>Syntrophomonadaceae</taxon>
        <taxon>Candidatus Syntrophocurvum</taxon>
    </lineage>
</organism>
<dbReference type="InterPro" id="IPR017900">
    <property type="entry name" value="4Fe4S_Fe_S_CS"/>
</dbReference>
<accession>A0A6I6DBS7</accession>
<dbReference type="KEGG" id="salq:SYNTR_0311"/>
<evidence type="ECO:0000313" key="6">
    <source>
        <dbReference type="Proteomes" id="UP000426444"/>
    </source>
</evidence>
<name>A0A6I6DBS7_9FIRM</name>
<evidence type="ECO:0000259" key="4">
    <source>
        <dbReference type="PROSITE" id="PS51379"/>
    </source>
</evidence>
<dbReference type="InterPro" id="IPR023210">
    <property type="entry name" value="NADP_OxRdtase_dom"/>
</dbReference>
<evidence type="ECO:0000256" key="2">
    <source>
        <dbReference type="ARBA" id="ARBA00023004"/>
    </source>
</evidence>
<proteinExistence type="predicted"/>
<dbReference type="Proteomes" id="UP000426444">
    <property type="component" value="Chromosome"/>
</dbReference>
<dbReference type="PANTHER" id="PTHR43312:SF1">
    <property type="entry name" value="NADP-DEPENDENT OXIDOREDUCTASE DOMAIN-CONTAINING PROTEIN"/>
    <property type="match status" value="1"/>
</dbReference>
<dbReference type="InterPro" id="IPR036812">
    <property type="entry name" value="NAD(P)_OxRdtase_dom_sf"/>
</dbReference>
<dbReference type="SUPFAM" id="SSF51430">
    <property type="entry name" value="NAD(P)-linked oxidoreductase"/>
    <property type="match status" value="1"/>
</dbReference>
<dbReference type="Gene3D" id="3.30.70.20">
    <property type="match status" value="1"/>
</dbReference>
<keyword evidence="1" id="KW-0479">Metal-binding</keyword>
<dbReference type="GO" id="GO:0046872">
    <property type="term" value="F:metal ion binding"/>
    <property type="evidence" value="ECO:0007669"/>
    <property type="project" value="UniProtKB-KW"/>
</dbReference>
<dbReference type="InterPro" id="IPR017896">
    <property type="entry name" value="4Fe4S_Fe-S-bd"/>
</dbReference>
<gene>
    <name evidence="5" type="ORF">SYNTR_0311</name>
</gene>
<dbReference type="GO" id="GO:0051536">
    <property type="term" value="F:iron-sulfur cluster binding"/>
    <property type="evidence" value="ECO:0007669"/>
    <property type="project" value="UniProtKB-KW"/>
</dbReference>
<dbReference type="Pfam" id="PF00248">
    <property type="entry name" value="Aldo_ket_red"/>
    <property type="match status" value="1"/>
</dbReference>
<keyword evidence="3" id="KW-0411">Iron-sulfur</keyword>
<feature type="domain" description="4Fe-4S ferredoxin-type" evidence="4">
    <location>
        <begin position="287"/>
        <end position="314"/>
    </location>
</feature>
<protein>
    <submittedName>
        <fullName evidence="5">Ferredoxin</fullName>
    </submittedName>
</protein>
<dbReference type="CDD" id="cd19100">
    <property type="entry name" value="AKR_unchar"/>
    <property type="match status" value="1"/>
</dbReference>
<dbReference type="PRINTS" id="PR00069">
    <property type="entry name" value="ALDKETRDTASE"/>
</dbReference>
<dbReference type="PROSITE" id="PS00198">
    <property type="entry name" value="4FE4S_FER_1"/>
    <property type="match status" value="1"/>
</dbReference>
<dbReference type="InterPro" id="IPR020471">
    <property type="entry name" value="AKR"/>
</dbReference>
<dbReference type="PANTHER" id="PTHR43312">
    <property type="entry name" value="D-THREO-ALDOSE 1-DEHYDROGENASE"/>
    <property type="match status" value="1"/>
</dbReference>
<dbReference type="SUPFAM" id="SSF54862">
    <property type="entry name" value="4Fe-4S ferredoxins"/>
    <property type="match status" value="1"/>
</dbReference>